<dbReference type="AlphaFoldDB" id="A0A0R2BUV0"/>
<evidence type="ECO:0000256" key="3">
    <source>
        <dbReference type="ARBA" id="ARBA00022960"/>
    </source>
</evidence>
<keyword evidence="9" id="KW-1185">Reference proteome</keyword>
<evidence type="ECO:0000256" key="4">
    <source>
        <dbReference type="ARBA" id="ARBA00022984"/>
    </source>
</evidence>
<name>A0A0R2BUV0_9LACO</name>
<dbReference type="GO" id="GO:0005576">
    <property type="term" value="C:extracellular region"/>
    <property type="evidence" value="ECO:0007669"/>
    <property type="project" value="TreeGrafter"/>
</dbReference>
<dbReference type="STRING" id="1423738.FC84_GL000462"/>
<keyword evidence="5 6" id="KW-0961">Cell wall biogenesis/degradation</keyword>
<dbReference type="PROSITE" id="PS52029">
    <property type="entry name" value="LD_TPASE"/>
    <property type="match status" value="1"/>
</dbReference>
<dbReference type="SUPFAM" id="SSF141523">
    <property type="entry name" value="L,D-transpeptidase catalytic domain-like"/>
    <property type="match status" value="1"/>
</dbReference>
<gene>
    <name evidence="8" type="ORF">FC84_GL000462</name>
</gene>
<accession>A0A0R2BUV0</accession>
<organism evidence="8 9">
    <name type="scientific">Lapidilactobacillus dextrinicus DSM 20335</name>
    <dbReference type="NCBI Taxonomy" id="1423738"/>
    <lineage>
        <taxon>Bacteria</taxon>
        <taxon>Bacillati</taxon>
        <taxon>Bacillota</taxon>
        <taxon>Bacilli</taxon>
        <taxon>Lactobacillales</taxon>
        <taxon>Lactobacillaceae</taxon>
        <taxon>Lapidilactobacillus</taxon>
    </lineage>
</organism>
<comment type="caution">
    <text evidence="8">The sequence shown here is derived from an EMBL/GenBank/DDBJ whole genome shotgun (WGS) entry which is preliminary data.</text>
</comment>
<dbReference type="SUPFAM" id="SSF143985">
    <property type="entry name" value="L,D-transpeptidase pre-catalytic domain-like"/>
    <property type="match status" value="1"/>
</dbReference>
<feature type="active site" description="Proton donor/acceptor" evidence="6">
    <location>
        <position position="420"/>
    </location>
</feature>
<keyword evidence="4 6" id="KW-0573">Peptidoglycan synthesis</keyword>
<evidence type="ECO:0000256" key="2">
    <source>
        <dbReference type="ARBA" id="ARBA00022679"/>
    </source>
</evidence>
<dbReference type="EMBL" id="AYYK01000001">
    <property type="protein sequence ID" value="KRM79766.1"/>
    <property type="molecule type" value="Genomic_DNA"/>
</dbReference>
<dbReference type="Gene3D" id="2.40.440.10">
    <property type="entry name" value="L,D-transpeptidase catalytic domain-like"/>
    <property type="match status" value="1"/>
</dbReference>
<evidence type="ECO:0000256" key="6">
    <source>
        <dbReference type="PROSITE-ProRule" id="PRU01373"/>
    </source>
</evidence>
<dbReference type="GO" id="GO:0071555">
    <property type="term" value="P:cell wall organization"/>
    <property type="evidence" value="ECO:0007669"/>
    <property type="project" value="UniProtKB-UniRule"/>
</dbReference>
<dbReference type="Proteomes" id="UP000051813">
    <property type="component" value="Unassembled WGS sequence"/>
</dbReference>
<comment type="pathway">
    <text evidence="1 6">Cell wall biogenesis; peptidoglycan biosynthesis.</text>
</comment>
<feature type="domain" description="L,D-TPase catalytic" evidence="7">
    <location>
        <begin position="341"/>
        <end position="465"/>
    </location>
</feature>
<dbReference type="Gene3D" id="3.10.20.800">
    <property type="match status" value="1"/>
</dbReference>
<evidence type="ECO:0000259" key="7">
    <source>
        <dbReference type="PROSITE" id="PS52029"/>
    </source>
</evidence>
<evidence type="ECO:0000256" key="1">
    <source>
        <dbReference type="ARBA" id="ARBA00004752"/>
    </source>
</evidence>
<dbReference type="GO" id="GO:0016740">
    <property type="term" value="F:transferase activity"/>
    <property type="evidence" value="ECO:0007669"/>
    <property type="project" value="UniProtKB-KW"/>
</dbReference>
<dbReference type="UniPathway" id="UPA00219"/>
<reference evidence="8 9" key="1">
    <citation type="journal article" date="2015" name="Genome Announc.">
        <title>Expanding the biotechnology potential of lactobacilli through comparative genomics of 213 strains and associated genera.</title>
        <authorList>
            <person name="Sun Z."/>
            <person name="Harris H.M."/>
            <person name="McCann A."/>
            <person name="Guo C."/>
            <person name="Argimon S."/>
            <person name="Zhang W."/>
            <person name="Yang X."/>
            <person name="Jeffery I.B."/>
            <person name="Cooney J.C."/>
            <person name="Kagawa T.F."/>
            <person name="Liu W."/>
            <person name="Song Y."/>
            <person name="Salvetti E."/>
            <person name="Wrobel A."/>
            <person name="Rasinkangas P."/>
            <person name="Parkhill J."/>
            <person name="Rea M.C."/>
            <person name="O'Sullivan O."/>
            <person name="Ritari J."/>
            <person name="Douillard F.P."/>
            <person name="Paul Ross R."/>
            <person name="Yang R."/>
            <person name="Briner A.E."/>
            <person name="Felis G.E."/>
            <person name="de Vos W.M."/>
            <person name="Barrangou R."/>
            <person name="Klaenhammer T.R."/>
            <person name="Caufield P.W."/>
            <person name="Cui Y."/>
            <person name="Zhang H."/>
            <person name="O'Toole P.W."/>
        </authorList>
    </citation>
    <scope>NUCLEOTIDE SEQUENCE [LARGE SCALE GENOMIC DNA]</scope>
    <source>
        <strain evidence="8 9">DSM 20335</strain>
    </source>
</reference>
<dbReference type="InterPro" id="IPR038063">
    <property type="entry name" value="Transpep_catalytic_dom"/>
</dbReference>
<feature type="active site" description="Nucleophile" evidence="6">
    <location>
        <position position="441"/>
    </location>
</feature>
<dbReference type="InterPro" id="IPR038054">
    <property type="entry name" value="LD_TPept-like_central_sf"/>
</dbReference>
<keyword evidence="3 6" id="KW-0133">Cell shape</keyword>
<evidence type="ECO:0000313" key="9">
    <source>
        <dbReference type="Proteomes" id="UP000051813"/>
    </source>
</evidence>
<dbReference type="Pfam" id="PF03734">
    <property type="entry name" value="YkuD"/>
    <property type="match status" value="1"/>
</dbReference>
<dbReference type="PANTHER" id="PTHR30582:SF33">
    <property type="entry name" value="EXPORTED PROTEIN"/>
    <property type="match status" value="1"/>
</dbReference>
<dbReference type="GO" id="GO:0018104">
    <property type="term" value="P:peptidoglycan-protein cross-linking"/>
    <property type="evidence" value="ECO:0007669"/>
    <property type="project" value="TreeGrafter"/>
</dbReference>
<protein>
    <submittedName>
        <fullName evidence="8">ErfK YbiS YcfS YnhG family protein</fullName>
    </submittedName>
</protein>
<evidence type="ECO:0000313" key="8">
    <source>
        <dbReference type="EMBL" id="KRM79766.1"/>
    </source>
</evidence>
<sequence length="465" mass="51438">MKQMKKGTKILLSVIGAAVVVLGAFYTYRGVYYQSHFLPGTKVEDVDISKLSYPQAKQKVAKTLRDSNFTLYDQKTKLTQVSGKELGITQNSTAYLKKIMRTQNSWLPTTTVRAESTTNAMINIDQQKLNQYVDQTLTTLNQGRQAPQDAKIVKTNDNYQIKPEVAGQTFDKSAVTKAVKEAVSKGQPKVQLADSHQQAKVTKNDAQLTEQLAKIKKIDTITGKYTIAGKTETITPAMIHQWLGYSDGKITLDQTAMKAYLSSLNDKYATYNKSRQFKSTKRGVVTVPAGIYGWSINSASELPKLTDVILAGKDFTREPVIVGTGYSKDGYGDALSDIGNTYIEVDKQNQHMWVYMNGQLKIDTDVVTGNPNGHDTPVGVWAIWAKERNSTLRGENDNGSKYASKVAYWMPIDDTGVGIHDSPWQPQYGGDWYKTHGSHGCINTPPATVAKIFNMVSTGMPVVVF</sequence>
<keyword evidence="2" id="KW-0808">Transferase</keyword>
<evidence type="ECO:0000256" key="5">
    <source>
        <dbReference type="ARBA" id="ARBA00023316"/>
    </source>
</evidence>
<dbReference type="InterPro" id="IPR050979">
    <property type="entry name" value="LD-transpeptidase"/>
</dbReference>
<dbReference type="PANTHER" id="PTHR30582">
    <property type="entry name" value="L,D-TRANSPEPTIDASE"/>
    <property type="match status" value="1"/>
</dbReference>
<dbReference type="GO" id="GO:0071972">
    <property type="term" value="F:peptidoglycan L,D-transpeptidase activity"/>
    <property type="evidence" value="ECO:0007669"/>
    <property type="project" value="TreeGrafter"/>
</dbReference>
<dbReference type="PATRIC" id="fig|1423738.3.peg.472"/>
<dbReference type="InterPro" id="IPR022029">
    <property type="entry name" value="YoaR-like_PG-bd"/>
</dbReference>
<dbReference type="InterPro" id="IPR005490">
    <property type="entry name" value="LD_TPept_cat_dom"/>
</dbReference>
<dbReference type="Pfam" id="PF12229">
    <property type="entry name" value="PG_binding_4"/>
    <property type="match status" value="2"/>
</dbReference>
<dbReference type="CDD" id="cd16913">
    <property type="entry name" value="YkuD_like"/>
    <property type="match status" value="1"/>
</dbReference>
<dbReference type="GO" id="GO:0008360">
    <property type="term" value="P:regulation of cell shape"/>
    <property type="evidence" value="ECO:0007669"/>
    <property type="project" value="UniProtKB-UniRule"/>
</dbReference>
<proteinExistence type="predicted"/>